<dbReference type="Pfam" id="PF00501">
    <property type="entry name" value="AMP-binding"/>
    <property type="match status" value="1"/>
</dbReference>
<dbReference type="InterPro" id="IPR000873">
    <property type="entry name" value="AMP-dep_synth/lig_dom"/>
</dbReference>
<dbReference type="Gene3D" id="3.40.50.12780">
    <property type="entry name" value="N-terminal domain of ligase-like"/>
    <property type="match status" value="1"/>
</dbReference>
<dbReference type="PANTHER" id="PTHR43272:SF33">
    <property type="entry name" value="AMP-BINDING DOMAIN-CONTAINING PROTEIN-RELATED"/>
    <property type="match status" value="1"/>
</dbReference>
<dbReference type="STRING" id="5722.A2G7N2"/>
<dbReference type="GO" id="GO:0016020">
    <property type="term" value="C:membrane"/>
    <property type="evidence" value="ECO:0000318"/>
    <property type="project" value="GO_Central"/>
</dbReference>
<reference evidence="4" key="1">
    <citation type="submission" date="2006-10" db="EMBL/GenBank/DDBJ databases">
        <authorList>
            <person name="Amadeo P."/>
            <person name="Zhao Q."/>
            <person name="Wortman J."/>
            <person name="Fraser-Liggett C."/>
            <person name="Carlton J."/>
        </authorList>
    </citation>
    <scope>NUCLEOTIDE SEQUENCE</scope>
    <source>
        <strain evidence="4">G3</strain>
    </source>
</reference>
<name>A2G7N2_TRIV3</name>
<keyword evidence="2" id="KW-0067">ATP-binding</keyword>
<dbReference type="InterPro" id="IPR042099">
    <property type="entry name" value="ANL_N_sf"/>
</dbReference>
<feature type="domain" description="AMP-dependent synthetase/ligase" evidence="3">
    <location>
        <begin position="74"/>
        <end position="476"/>
    </location>
</feature>
<dbReference type="GO" id="GO:0004467">
    <property type="term" value="F:long-chain fatty acid-CoA ligase activity"/>
    <property type="evidence" value="ECO:0000318"/>
    <property type="project" value="GO_Central"/>
</dbReference>
<evidence type="ECO:0000313" key="4">
    <source>
        <dbReference type="EMBL" id="EAX86836.1"/>
    </source>
</evidence>
<dbReference type="VEuPathDB" id="TrichDB:TVAGG3_0554020"/>
<dbReference type="InParanoid" id="A2G7N2"/>
<evidence type="ECO:0000256" key="1">
    <source>
        <dbReference type="ARBA" id="ARBA00022741"/>
    </source>
</evidence>
<keyword evidence="1" id="KW-0547">Nucleotide-binding</keyword>
<dbReference type="PANTHER" id="PTHR43272">
    <property type="entry name" value="LONG-CHAIN-FATTY-ACID--COA LIGASE"/>
    <property type="match status" value="1"/>
</dbReference>
<dbReference type="GO" id="GO:0005524">
    <property type="term" value="F:ATP binding"/>
    <property type="evidence" value="ECO:0007669"/>
    <property type="project" value="UniProtKB-KW"/>
</dbReference>
<evidence type="ECO:0000313" key="5">
    <source>
        <dbReference type="Proteomes" id="UP000001542"/>
    </source>
</evidence>
<evidence type="ECO:0000256" key="2">
    <source>
        <dbReference type="ARBA" id="ARBA00022840"/>
    </source>
</evidence>
<dbReference type="FunCoup" id="A2G7N2">
    <property type="interactions" value="249"/>
</dbReference>
<dbReference type="Proteomes" id="UP000001542">
    <property type="component" value="Unassembled WGS sequence"/>
</dbReference>
<evidence type="ECO:0000259" key="3">
    <source>
        <dbReference type="Pfam" id="PF00501"/>
    </source>
</evidence>
<proteinExistence type="predicted"/>
<reference evidence="4" key="2">
    <citation type="journal article" date="2007" name="Science">
        <title>Draft genome sequence of the sexually transmitted pathogen Trichomonas vaginalis.</title>
        <authorList>
            <person name="Carlton J.M."/>
            <person name="Hirt R.P."/>
            <person name="Silva J.C."/>
            <person name="Delcher A.L."/>
            <person name="Schatz M."/>
            <person name="Zhao Q."/>
            <person name="Wortman J.R."/>
            <person name="Bidwell S.L."/>
            <person name="Alsmark U.C.M."/>
            <person name="Besteiro S."/>
            <person name="Sicheritz-Ponten T."/>
            <person name="Noel C.J."/>
            <person name="Dacks J.B."/>
            <person name="Foster P.G."/>
            <person name="Simillion C."/>
            <person name="Van de Peer Y."/>
            <person name="Miranda-Saavedra D."/>
            <person name="Barton G.J."/>
            <person name="Westrop G.D."/>
            <person name="Mueller S."/>
            <person name="Dessi D."/>
            <person name="Fiori P.L."/>
            <person name="Ren Q."/>
            <person name="Paulsen I."/>
            <person name="Zhang H."/>
            <person name="Bastida-Corcuera F.D."/>
            <person name="Simoes-Barbosa A."/>
            <person name="Brown M.T."/>
            <person name="Hayes R.D."/>
            <person name="Mukherjee M."/>
            <person name="Okumura C.Y."/>
            <person name="Schneider R."/>
            <person name="Smith A.J."/>
            <person name="Vanacova S."/>
            <person name="Villalvazo M."/>
            <person name="Haas B.J."/>
            <person name="Pertea M."/>
            <person name="Feldblyum T.V."/>
            <person name="Utterback T.R."/>
            <person name="Shu C.L."/>
            <person name="Osoegawa K."/>
            <person name="de Jong P.J."/>
            <person name="Hrdy I."/>
            <person name="Horvathova L."/>
            <person name="Zubacova Z."/>
            <person name="Dolezal P."/>
            <person name="Malik S.B."/>
            <person name="Logsdon J.M. Jr."/>
            <person name="Henze K."/>
            <person name="Gupta A."/>
            <person name="Wang C.C."/>
            <person name="Dunne R.L."/>
            <person name="Upcroft J.A."/>
            <person name="Upcroft P."/>
            <person name="White O."/>
            <person name="Salzberg S.L."/>
            <person name="Tang P."/>
            <person name="Chiu C.-H."/>
            <person name="Lee Y.-S."/>
            <person name="Embley T.M."/>
            <person name="Coombs G.H."/>
            <person name="Mottram J.C."/>
            <person name="Tachezy J."/>
            <person name="Fraser-Liggett C.M."/>
            <person name="Johnson P.J."/>
        </authorList>
    </citation>
    <scope>NUCLEOTIDE SEQUENCE [LARGE SCALE GENOMIC DNA]</scope>
    <source>
        <strain evidence="4">G3</strain>
    </source>
</reference>
<dbReference type="GO" id="GO:0005783">
    <property type="term" value="C:endoplasmic reticulum"/>
    <property type="evidence" value="ECO:0000318"/>
    <property type="project" value="GO_Central"/>
</dbReference>
<organism evidence="4 5">
    <name type="scientific">Trichomonas vaginalis (strain ATCC PRA-98 / G3)</name>
    <dbReference type="NCBI Taxonomy" id="412133"/>
    <lineage>
        <taxon>Eukaryota</taxon>
        <taxon>Metamonada</taxon>
        <taxon>Parabasalia</taxon>
        <taxon>Trichomonadida</taxon>
        <taxon>Trichomonadidae</taxon>
        <taxon>Trichomonas</taxon>
    </lineage>
</organism>
<dbReference type="KEGG" id="tva:4744484"/>
<accession>A2G7N2</accession>
<gene>
    <name evidence="4" type="ORF">TVAG_337850</name>
</gene>
<dbReference type="AlphaFoldDB" id="A2G7N2"/>
<dbReference type="PROSITE" id="PS00455">
    <property type="entry name" value="AMP_BINDING"/>
    <property type="match status" value="1"/>
</dbReference>
<sequence length="652" mass="72164">MGAYPSTDPHTYCVPTDEKTDENCGPVYINYNRILQVGGAYIATFRSQPDVLTTPQLLKGSSIKYNDHDCFGERELLADGKYGKYKWISYKEFYERVKQFAAGLQQIGVGYGDSVGIYSHNCLYWQIGQYAAHLLGAVCVPVYDSLGAGAASYIVNHAECKVVIAHTTKLESALHILEEPNTPLKNIIVIGNEVPAEHSNIYTCDQILENGKKVTDFKPYPVVPTDVAIIMYTSGSTGTPKGCVLTHRNIIAGGTGLADSNVSITKSDTYISFLPLAHIYELASQTCFLAQGVRIGFYTGNIRNIMDDLQALRPTMMLVVPRVFNKIAETMNQKINKLPTPMRLLIRGALKLKEDALFNDKPTSLLIDNFIFSKFREALGGKIRLIVSGGAPILPEVYNFLRAAITPNIIQGYGLTEISAAGCIQQINSKNPMTVGACAISTDMKLRKVEGMDYDPHAKNPSGEILFRGPSIFIRYHKDEALTKESLQDGWFATGDIGIITSDGTVQIIDRVKQLVKLSQGEYISLTSLTDTYSNTKGVSGIYIYADGHHNHPIAVIVPTENQIKAWKEAGIDNFKESKIANDEMLKNLDELAKERNLRGFEKLPAIILDDVEFTIENGLLTPSQKPQLSKLKSKYEARLVELYDQHPELRG</sequence>
<dbReference type="RefSeq" id="XP_001299766.1">
    <property type="nucleotide sequence ID" value="XM_001299765.1"/>
</dbReference>
<keyword evidence="5" id="KW-1185">Reference proteome</keyword>
<dbReference type="SMR" id="A2G7N2"/>
<dbReference type="InterPro" id="IPR020845">
    <property type="entry name" value="AMP-binding_CS"/>
</dbReference>
<dbReference type="eggNOG" id="KOG1256">
    <property type="taxonomic scope" value="Eukaryota"/>
</dbReference>
<dbReference type="SUPFAM" id="SSF56801">
    <property type="entry name" value="Acetyl-CoA synthetase-like"/>
    <property type="match status" value="1"/>
</dbReference>
<dbReference type="VEuPathDB" id="TrichDB:TVAG_337850"/>
<dbReference type="OMA" id="YLEPISF"/>
<protein>
    <submittedName>
        <fullName evidence="4">AMP-binding enzyme family protein</fullName>
    </submittedName>
</protein>
<dbReference type="OrthoDB" id="1700726at2759"/>
<dbReference type="EMBL" id="DS114561">
    <property type="protein sequence ID" value="EAX86836.1"/>
    <property type="molecule type" value="Genomic_DNA"/>
</dbReference>